<feature type="compositionally biased region" description="Polar residues" evidence="1">
    <location>
        <begin position="7"/>
        <end position="17"/>
    </location>
</feature>
<feature type="compositionally biased region" description="Low complexity" evidence="1">
    <location>
        <begin position="27"/>
        <end position="45"/>
    </location>
</feature>
<organism evidence="2 3">
    <name type="scientific">Terrabacter lapilli</name>
    <dbReference type="NCBI Taxonomy" id="436231"/>
    <lineage>
        <taxon>Bacteria</taxon>
        <taxon>Bacillati</taxon>
        <taxon>Actinomycetota</taxon>
        <taxon>Actinomycetes</taxon>
        <taxon>Micrococcales</taxon>
        <taxon>Intrasporangiaceae</taxon>
        <taxon>Terrabacter</taxon>
    </lineage>
</organism>
<protein>
    <submittedName>
        <fullName evidence="2">Uncharacterized protein</fullName>
    </submittedName>
</protein>
<sequence>MIVGWTGTLTVGATESSGDWGVGCPHADSASTSEAETPSTTGGTAYARGEPDPARLALVAGRGRPGMGTCGPFLSRGVRRPLCPAGCSGQQQPGRDGHGDDEQPRPERHRVG</sequence>
<feature type="region of interest" description="Disordered" evidence="1">
    <location>
        <begin position="81"/>
        <end position="112"/>
    </location>
</feature>
<proteinExistence type="predicted"/>
<feature type="region of interest" description="Disordered" evidence="1">
    <location>
        <begin position="1"/>
        <end position="52"/>
    </location>
</feature>
<comment type="caution">
    <text evidence="2">The sequence shown here is derived from an EMBL/GenBank/DDBJ whole genome shotgun (WGS) entry which is preliminary data.</text>
</comment>
<name>A0ABP5DKH7_9MICO</name>
<keyword evidence="3" id="KW-1185">Reference proteome</keyword>
<accession>A0ABP5DKH7</accession>
<dbReference type="Proteomes" id="UP001500013">
    <property type="component" value="Unassembled WGS sequence"/>
</dbReference>
<evidence type="ECO:0000313" key="3">
    <source>
        <dbReference type="Proteomes" id="UP001500013"/>
    </source>
</evidence>
<dbReference type="EMBL" id="BAAAPU010000007">
    <property type="protein sequence ID" value="GAA1981843.1"/>
    <property type="molecule type" value="Genomic_DNA"/>
</dbReference>
<evidence type="ECO:0000313" key="2">
    <source>
        <dbReference type="EMBL" id="GAA1981843.1"/>
    </source>
</evidence>
<feature type="compositionally biased region" description="Basic and acidic residues" evidence="1">
    <location>
        <begin position="95"/>
        <end position="112"/>
    </location>
</feature>
<gene>
    <name evidence="2" type="ORF">GCM10009817_23870</name>
</gene>
<evidence type="ECO:0000256" key="1">
    <source>
        <dbReference type="SAM" id="MobiDB-lite"/>
    </source>
</evidence>
<reference evidence="3" key="1">
    <citation type="journal article" date="2019" name="Int. J. Syst. Evol. Microbiol.">
        <title>The Global Catalogue of Microorganisms (GCM) 10K type strain sequencing project: providing services to taxonomists for standard genome sequencing and annotation.</title>
        <authorList>
            <consortium name="The Broad Institute Genomics Platform"/>
            <consortium name="The Broad Institute Genome Sequencing Center for Infectious Disease"/>
            <person name="Wu L."/>
            <person name="Ma J."/>
        </authorList>
    </citation>
    <scope>NUCLEOTIDE SEQUENCE [LARGE SCALE GENOMIC DNA]</scope>
    <source>
        <strain evidence="3">JCM 15628</strain>
    </source>
</reference>